<organism evidence="3 4">
    <name type="scientific">Periophthalmus magnuspinnatus</name>
    <dbReference type="NCBI Taxonomy" id="409849"/>
    <lineage>
        <taxon>Eukaryota</taxon>
        <taxon>Metazoa</taxon>
        <taxon>Chordata</taxon>
        <taxon>Craniata</taxon>
        <taxon>Vertebrata</taxon>
        <taxon>Euteleostomi</taxon>
        <taxon>Actinopterygii</taxon>
        <taxon>Neopterygii</taxon>
        <taxon>Teleostei</taxon>
        <taxon>Neoteleostei</taxon>
        <taxon>Acanthomorphata</taxon>
        <taxon>Gobiaria</taxon>
        <taxon>Gobiiformes</taxon>
        <taxon>Gobioidei</taxon>
        <taxon>Gobiidae</taxon>
        <taxon>Oxudercinae</taxon>
        <taxon>Periophthalmus</taxon>
    </lineage>
</organism>
<dbReference type="SUPFAM" id="SSF48726">
    <property type="entry name" value="Immunoglobulin"/>
    <property type="match status" value="1"/>
</dbReference>
<evidence type="ECO:0000313" key="3">
    <source>
        <dbReference type="Ensembl" id="ENSPMGP00000009036.1"/>
    </source>
</evidence>
<dbReference type="Gene3D" id="2.60.40.10">
    <property type="entry name" value="Immunoglobulins"/>
    <property type="match status" value="1"/>
</dbReference>
<dbReference type="Ensembl" id="ENSPMGT00000009622.1">
    <property type="protein sequence ID" value="ENSPMGP00000009036.1"/>
    <property type="gene ID" value="ENSPMGG00000007474.1"/>
</dbReference>
<protein>
    <recommendedName>
        <fullName evidence="2">Ig-like domain-containing protein</fullName>
    </recommendedName>
</protein>
<dbReference type="InterPro" id="IPR036179">
    <property type="entry name" value="Ig-like_dom_sf"/>
</dbReference>
<proteinExistence type="predicted"/>
<keyword evidence="4" id="KW-1185">Reference proteome</keyword>
<reference evidence="3" key="1">
    <citation type="submission" date="2025-08" db="UniProtKB">
        <authorList>
            <consortium name="Ensembl"/>
        </authorList>
    </citation>
    <scope>IDENTIFICATION</scope>
</reference>
<dbReference type="Proteomes" id="UP000261520">
    <property type="component" value="Unplaced"/>
</dbReference>
<dbReference type="Pfam" id="PF07654">
    <property type="entry name" value="C1-set"/>
    <property type="match status" value="1"/>
</dbReference>
<dbReference type="AlphaFoldDB" id="A0A3B3ZXL5"/>
<feature type="region of interest" description="Disordered" evidence="1">
    <location>
        <begin position="57"/>
        <end position="112"/>
    </location>
</feature>
<dbReference type="InterPro" id="IPR003597">
    <property type="entry name" value="Ig_C1-set"/>
</dbReference>
<dbReference type="PROSITE" id="PS50835">
    <property type="entry name" value="IG_LIKE"/>
    <property type="match status" value="1"/>
</dbReference>
<dbReference type="InterPro" id="IPR007110">
    <property type="entry name" value="Ig-like_dom"/>
</dbReference>
<sequence length="112" mass="11917">MWWTFGGGTRLDLNGRVEPSLWVLPPSREELAQGKAILMCLADKGFPSDWRVSWKVSGGGVGGEQSQSPAVPQGRPLQLEQQPDAPRTAVEGGGRGCELGQPGLPESSVPHT</sequence>
<evidence type="ECO:0000259" key="2">
    <source>
        <dbReference type="PROSITE" id="PS50835"/>
    </source>
</evidence>
<dbReference type="InterPro" id="IPR013783">
    <property type="entry name" value="Ig-like_fold"/>
</dbReference>
<evidence type="ECO:0000256" key="1">
    <source>
        <dbReference type="SAM" id="MobiDB-lite"/>
    </source>
</evidence>
<evidence type="ECO:0000313" key="4">
    <source>
        <dbReference type="Proteomes" id="UP000261520"/>
    </source>
</evidence>
<reference evidence="3" key="2">
    <citation type="submission" date="2025-09" db="UniProtKB">
        <authorList>
            <consortium name="Ensembl"/>
        </authorList>
    </citation>
    <scope>IDENTIFICATION</scope>
</reference>
<accession>A0A3B3ZXL5</accession>
<name>A0A3B3ZXL5_9GOBI</name>
<feature type="domain" description="Ig-like" evidence="2">
    <location>
        <begin position="19"/>
        <end position="112"/>
    </location>
</feature>